<protein>
    <submittedName>
        <fullName evidence="2">GNAT family N-acetyltransferase</fullName>
    </submittedName>
</protein>
<name>A0A5C4V4B5_9ACTN</name>
<proteinExistence type="predicted"/>
<comment type="caution">
    <text evidence="2">The sequence shown here is derived from an EMBL/GenBank/DDBJ whole genome shotgun (WGS) entry which is preliminary data.</text>
</comment>
<keyword evidence="2" id="KW-0808">Transferase</keyword>
<dbReference type="OrthoDB" id="5638018at2"/>
<reference evidence="2 3" key="1">
    <citation type="submission" date="2019-06" db="EMBL/GenBank/DDBJ databases">
        <title>Draft genome of Streptomyces sedi sp. JCM16909.</title>
        <authorList>
            <person name="Klykleung N."/>
            <person name="Tanasupawat S."/>
            <person name="Kudo T."/>
            <person name="Yuki M."/>
            <person name="Ohkuma M."/>
        </authorList>
    </citation>
    <scope>NUCLEOTIDE SEQUENCE [LARGE SCALE GENOMIC DNA]</scope>
    <source>
        <strain evidence="2 3">JCM 16909</strain>
    </source>
</reference>
<feature type="domain" description="N-acetyltransferase" evidence="1">
    <location>
        <begin position="114"/>
        <end position="250"/>
    </location>
</feature>
<evidence type="ECO:0000259" key="1">
    <source>
        <dbReference type="PROSITE" id="PS51186"/>
    </source>
</evidence>
<dbReference type="InterPro" id="IPR016181">
    <property type="entry name" value="Acyl_CoA_acyltransferase"/>
</dbReference>
<evidence type="ECO:0000313" key="2">
    <source>
        <dbReference type="EMBL" id="TNM30774.1"/>
    </source>
</evidence>
<dbReference type="GO" id="GO:0016747">
    <property type="term" value="F:acyltransferase activity, transferring groups other than amino-acyl groups"/>
    <property type="evidence" value="ECO:0007669"/>
    <property type="project" value="InterPro"/>
</dbReference>
<dbReference type="EMBL" id="VDGT01000007">
    <property type="protein sequence ID" value="TNM30774.1"/>
    <property type="molecule type" value="Genomic_DNA"/>
</dbReference>
<dbReference type="InterPro" id="IPR000182">
    <property type="entry name" value="GNAT_dom"/>
</dbReference>
<evidence type="ECO:0000313" key="3">
    <source>
        <dbReference type="Proteomes" id="UP000311713"/>
    </source>
</evidence>
<dbReference type="AlphaFoldDB" id="A0A5C4V4B5"/>
<dbReference type="Pfam" id="PF00583">
    <property type="entry name" value="Acetyltransf_1"/>
    <property type="match status" value="1"/>
</dbReference>
<dbReference type="Gene3D" id="3.40.630.30">
    <property type="match status" value="1"/>
</dbReference>
<dbReference type="Proteomes" id="UP000311713">
    <property type="component" value="Unassembled WGS sequence"/>
</dbReference>
<keyword evidence="3" id="KW-1185">Reference proteome</keyword>
<sequence>MRAFLADFARRQARRVEEFPCGFAATNDALPHSRVDNQLFVERPLPDPAALPALADRALAGLPYRLVTVFDEGTGEAAIGPFTAAGYEHTAELLMVHRGPVPAPRPGGPRAGTVELAALRGPLARRWRGFLPDADEEAVRQLVERRDVRRGGAETVHFVGSPTGGGEIAAWVDLYLAPAAGLAQIEDLLTAEEHLGRGHGHAVVAEALRLAEAAGCATRFLVAEADDWPRLWYARLGFTTVGRIHAFERA</sequence>
<dbReference type="SUPFAM" id="SSF55729">
    <property type="entry name" value="Acyl-CoA N-acyltransferases (Nat)"/>
    <property type="match status" value="1"/>
</dbReference>
<organism evidence="2 3">
    <name type="scientific">Streptomyces sedi</name>
    <dbReference type="NCBI Taxonomy" id="555059"/>
    <lineage>
        <taxon>Bacteria</taxon>
        <taxon>Bacillati</taxon>
        <taxon>Actinomycetota</taxon>
        <taxon>Actinomycetes</taxon>
        <taxon>Kitasatosporales</taxon>
        <taxon>Streptomycetaceae</taxon>
        <taxon>Streptomyces</taxon>
    </lineage>
</organism>
<accession>A0A5C4V4B5</accession>
<gene>
    <name evidence="2" type="ORF">FH715_11915</name>
</gene>
<dbReference type="PROSITE" id="PS51186">
    <property type="entry name" value="GNAT"/>
    <property type="match status" value="1"/>
</dbReference>